<evidence type="ECO:0000313" key="2">
    <source>
        <dbReference type="EMBL" id="KAB3523298.1"/>
    </source>
</evidence>
<dbReference type="Proteomes" id="UP000436181">
    <property type="component" value="Unassembled WGS sequence"/>
</dbReference>
<keyword evidence="1" id="KW-1133">Transmembrane helix</keyword>
<keyword evidence="3" id="KW-1185">Reference proteome</keyword>
<evidence type="ECO:0000256" key="1">
    <source>
        <dbReference type="SAM" id="Phobius"/>
    </source>
</evidence>
<dbReference type="EMBL" id="WBZJ01000001">
    <property type="protein sequence ID" value="KAB3523298.1"/>
    <property type="molecule type" value="Genomic_DNA"/>
</dbReference>
<evidence type="ECO:0000313" key="3">
    <source>
        <dbReference type="Proteomes" id="UP000436181"/>
    </source>
</evidence>
<name>A0ABQ6VG58_9CORY</name>
<organism evidence="2 3">
    <name type="scientific">Corynebacterium zhongnanshanii</name>
    <dbReference type="NCBI Taxonomy" id="2768834"/>
    <lineage>
        <taxon>Bacteria</taxon>
        <taxon>Bacillati</taxon>
        <taxon>Actinomycetota</taxon>
        <taxon>Actinomycetes</taxon>
        <taxon>Mycobacteriales</taxon>
        <taxon>Corynebacteriaceae</taxon>
        <taxon>Corynebacterium</taxon>
    </lineage>
</organism>
<comment type="caution">
    <text evidence="2">The sequence shown here is derived from an EMBL/GenBank/DDBJ whole genome shotgun (WGS) entry which is preliminary data.</text>
</comment>
<reference evidence="2 3" key="1">
    <citation type="submission" date="2019-10" db="EMBL/GenBank/DDBJ databases">
        <title>Corynebacterium sp novel species isolated from the respiratory tract of Marmot.</title>
        <authorList>
            <person name="Zhang G."/>
        </authorList>
    </citation>
    <scope>NUCLEOTIDE SEQUENCE [LARGE SCALE GENOMIC DNA]</scope>
    <source>
        <strain evidence="2 3">336</strain>
    </source>
</reference>
<accession>A0ABQ6VG58</accession>
<protein>
    <submittedName>
        <fullName evidence="2">DUF3515 domain-containing protein</fullName>
    </submittedName>
</protein>
<dbReference type="InterPro" id="IPR021903">
    <property type="entry name" value="DUF3515"/>
</dbReference>
<proteinExistence type="predicted"/>
<keyword evidence="1" id="KW-0472">Membrane</keyword>
<sequence length="356" mass="37649">MVATYNSAQNTIISYLTEPVPTMSTVDTAAETPQDPHNTTPPKLAVVLSIILAVAFIVAVIAGARIMTDRTTYTPAAVSPIDAPEAGSRACDDVIANLPDSLGAFKNVDIVEPAPEGTKAYKNAKGEQLTLRCGVYAPDQYTVLSKTNTIKDVHWLTVTDATPGSHMRTYYQLGGAPTVAITTEAPIGTALEDASSALAVHIDTSKAPKPKPFPLSSTRLEGDGHPQQCTRFLDALPKTIGDYTLRDTSAIKGATSQSRTWLADGQEPIVVRCGVELPDSYTPGAVLSQVGEVPWFDEPGLARGSTSGRWFALGREAIVALSMPGSEGNEVISTITDTVADTLAPEKPEKPENSTN</sequence>
<dbReference type="Pfam" id="PF12028">
    <property type="entry name" value="DUF3515"/>
    <property type="match status" value="2"/>
</dbReference>
<gene>
    <name evidence="2" type="ORF">F8377_03955</name>
</gene>
<feature type="transmembrane region" description="Helical" evidence="1">
    <location>
        <begin position="44"/>
        <end position="64"/>
    </location>
</feature>
<keyword evidence="1" id="KW-0812">Transmembrane</keyword>